<dbReference type="GeneID" id="35604537"/>
<keyword evidence="2" id="KW-1185">Reference proteome</keyword>
<protein>
    <submittedName>
        <fullName evidence="1">Uncharacterized protein</fullName>
    </submittedName>
</protein>
<evidence type="ECO:0000313" key="2">
    <source>
        <dbReference type="Proteomes" id="UP000225277"/>
    </source>
</evidence>
<evidence type="ECO:0000313" key="1">
    <source>
        <dbReference type="EMBL" id="CZT23752.1"/>
    </source>
</evidence>
<sequence>MCGSLVCGERGAVLRVLVFAAHSSTIAGGACKLRLHVYFPRWTRRLEFMKERWIRDGISVPGYWEAFLSATSIPDHQDYSNAVSMTDYEPSILQSD</sequence>
<dbReference type="OrthoDB" id="3642124at2759"/>
<accession>A0A2D3VF56</accession>
<name>A0A2D3VF56_9PEZI</name>
<gene>
    <name evidence="1" type="ORF">RCC_09466</name>
</gene>
<dbReference type="Proteomes" id="UP000225277">
    <property type="component" value="Unassembled WGS sequence"/>
</dbReference>
<proteinExistence type="predicted"/>
<organism evidence="1 2">
    <name type="scientific">Ramularia collo-cygni</name>
    <dbReference type="NCBI Taxonomy" id="112498"/>
    <lineage>
        <taxon>Eukaryota</taxon>
        <taxon>Fungi</taxon>
        <taxon>Dikarya</taxon>
        <taxon>Ascomycota</taxon>
        <taxon>Pezizomycotina</taxon>
        <taxon>Dothideomycetes</taxon>
        <taxon>Dothideomycetidae</taxon>
        <taxon>Mycosphaerellales</taxon>
        <taxon>Mycosphaerellaceae</taxon>
        <taxon>Ramularia</taxon>
    </lineage>
</organism>
<dbReference type="AlphaFoldDB" id="A0A2D3VF56"/>
<dbReference type="EMBL" id="FJUY01000018">
    <property type="protein sequence ID" value="CZT23752.1"/>
    <property type="molecule type" value="Genomic_DNA"/>
</dbReference>
<reference evidence="1 2" key="1">
    <citation type="submission" date="2016-03" db="EMBL/GenBank/DDBJ databases">
        <authorList>
            <person name="Ploux O."/>
        </authorList>
    </citation>
    <scope>NUCLEOTIDE SEQUENCE [LARGE SCALE GENOMIC DNA]</scope>
    <source>
        <strain evidence="1 2">URUG2</strain>
    </source>
</reference>
<dbReference type="RefSeq" id="XP_023630476.1">
    <property type="nucleotide sequence ID" value="XM_023774708.1"/>
</dbReference>